<comment type="caution">
    <text evidence="2">The sequence shown here is derived from an EMBL/GenBank/DDBJ whole genome shotgun (WGS) entry which is preliminary data.</text>
</comment>
<evidence type="ECO:0000313" key="3">
    <source>
        <dbReference type="Proteomes" id="UP000242660"/>
    </source>
</evidence>
<accession>A0ABX5FEY5</accession>
<keyword evidence="1" id="KW-0732">Signal</keyword>
<dbReference type="EMBL" id="MUHY01000001">
    <property type="protein sequence ID" value="PSB92254.1"/>
    <property type="molecule type" value="Genomic_DNA"/>
</dbReference>
<gene>
    <name evidence="2" type="ORF">BZL35_00490</name>
</gene>
<protein>
    <submittedName>
        <fullName evidence="2">Uncharacterized protein</fullName>
    </submittedName>
</protein>
<evidence type="ECO:0000313" key="2">
    <source>
        <dbReference type="EMBL" id="PSB92254.1"/>
    </source>
</evidence>
<organism evidence="2 3">
    <name type="scientific">Candidatus Pandoraea novymonadis</name>
    <dbReference type="NCBI Taxonomy" id="1808959"/>
    <lineage>
        <taxon>Bacteria</taxon>
        <taxon>Pseudomonadati</taxon>
        <taxon>Pseudomonadota</taxon>
        <taxon>Betaproteobacteria</taxon>
        <taxon>Burkholderiales</taxon>
        <taxon>Burkholderiaceae</taxon>
        <taxon>Pandoraea</taxon>
    </lineage>
</organism>
<dbReference type="RefSeq" id="WP_106182538.1">
    <property type="nucleotide sequence ID" value="NZ_MUHY01000001.1"/>
</dbReference>
<evidence type="ECO:0000256" key="1">
    <source>
        <dbReference type="SAM" id="SignalP"/>
    </source>
</evidence>
<sequence>MKKSILVASLLAIALTACGKKEGSTTVDADTVASAPAAAADFIASAAEAAVSNVEGAVSNIEAAAASK</sequence>
<proteinExistence type="predicted"/>
<name>A0ABX5FEY5_9BURK</name>
<dbReference type="Proteomes" id="UP000242660">
    <property type="component" value="Unassembled WGS sequence"/>
</dbReference>
<feature type="chain" id="PRO_5046326308" evidence="1">
    <location>
        <begin position="20"/>
        <end position="68"/>
    </location>
</feature>
<keyword evidence="3" id="KW-1185">Reference proteome</keyword>
<reference evidence="2 3" key="1">
    <citation type="journal article" date="2017" name="Front. Microbiol.">
        <title>Genome of Ca. Pandoraea novymonadis, an Endosymbiotic Bacterium of the Trypanosomatid Novymonas esmeraldas.</title>
        <authorList>
            <person name="Kostygov A.Y."/>
            <person name="Butenko A."/>
            <person name="Nenarokova A."/>
            <person name="Tashyreva D."/>
            <person name="Flegontov P."/>
            <person name="Lukes J."/>
            <person name="Yurchenko V."/>
        </authorList>
    </citation>
    <scope>NUCLEOTIDE SEQUENCE [LARGE SCALE GENOMIC DNA]</scope>
    <source>
        <strain evidence="2 3">E262</strain>
    </source>
</reference>
<feature type="signal peptide" evidence="1">
    <location>
        <begin position="1"/>
        <end position="19"/>
    </location>
</feature>
<dbReference type="PROSITE" id="PS51257">
    <property type="entry name" value="PROKAR_LIPOPROTEIN"/>
    <property type="match status" value="1"/>
</dbReference>